<dbReference type="PROSITE" id="PS51257">
    <property type="entry name" value="PROKAR_LIPOPROTEIN"/>
    <property type="match status" value="1"/>
</dbReference>
<evidence type="ECO:0000313" key="4">
    <source>
        <dbReference type="Proteomes" id="UP000255317"/>
    </source>
</evidence>
<comment type="similarity">
    <text evidence="1">Belongs to the YciI family.</text>
</comment>
<dbReference type="EMBL" id="QRAO01000001">
    <property type="protein sequence ID" value="RDK88394.1"/>
    <property type="molecule type" value="Genomic_DNA"/>
</dbReference>
<feature type="domain" description="YCII-related" evidence="2">
    <location>
        <begin position="82"/>
        <end position="167"/>
    </location>
</feature>
<dbReference type="OrthoDB" id="8481699at2"/>
<evidence type="ECO:0000256" key="1">
    <source>
        <dbReference type="ARBA" id="ARBA00007689"/>
    </source>
</evidence>
<name>A0A370QJ46_9FLAO</name>
<reference evidence="3 4" key="1">
    <citation type="submission" date="2018-07" db="EMBL/GenBank/DDBJ databases">
        <title>Genomic Encyclopedia of Type Strains, Phase IV (KMG-IV): sequencing the most valuable type-strain genomes for metagenomic binning, comparative biology and taxonomic classification.</title>
        <authorList>
            <person name="Goeker M."/>
        </authorList>
    </citation>
    <scope>NUCLEOTIDE SEQUENCE [LARGE SCALE GENOMIC DNA]</scope>
    <source>
        <strain evidence="3 4">DSM 101478</strain>
    </source>
</reference>
<dbReference type="AlphaFoldDB" id="A0A370QJ46"/>
<dbReference type="SUPFAM" id="SSF54909">
    <property type="entry name" value="Dimeric alpha+beta barrel"/>
    <property type="match status" value="1"/>
</dbReference>
<dbReference type="Pfam" id="PF03795">
    <property type="entry name" value="YCII"/>
    <property type="match status" value="1"/>
</dbReference>
<gene>
    <name evidence="3" type="ORF">C8D94_101265</name>
</gene>
<organism evidence="3 4">
    <name type="scientific">Marinirhabdus gelatinilytica</name>
    <dbReference type="NCBI Taxonomy" id="1703343"/>
    <lineage>
        <taxon>Bacteria</taxon>
        <taxon>Pseudomonadati</taxon>
        <taxon>Bacteroidota</taxon>
        <taxon>Flavobacteriia</taxon>
        <taxon>Flavobacteriales</taxon>
        <taxon>Flavobacteriaceae</taxon>
    </lineage>
</organism>
<evidence type="ECO:0000259" key="2">
    <source>
        <dbReference type="Pfam" id="PF03795"/>
    </source>
</evidence>
<accession>A0A370QJ46</accession>
<proteinExistence type="inferred from homology"/>
<protein>
    <submittedName>
        <fullName evidence="3">Uncharacterized protein YciI</fullName>
    </submittedName>
</protein>
<comment type="caution">
    <text evidence="3">The sequence shown here is derived from an EMBL/GenBank/DDBJ whole genome shotgun (WGS) entry which is preliminary data.</text>
</comment>
<dbReference type="Gene3D" id="3.30.70.1060">
    <property type="entry name" value="Dimeric alpha+beta barrel"/>
    <property type="match status" value="1"/>
</dbReference>
<dbReference type="InterPro" id="IPR011008">
    <property type="entry name" value="Dimeric_a/b-barrel"/>
</dbReference>
<dbReference type="Proteomes" id="UP000255317">
    <property type="component" value="Unassembled WGS sequence"/>
</dbReference>
<evidence type="ECO:0000313" key="3">
    <source>
        <dbReference type="EMBL" id="RDK88394.1"/>
    </source>
</evidence>
<keyword evidence="4" id="KW-1185">Reference proteome</keyword>
<sequence>MEIRSFSPIEGGLRGVLALVIISLLIFSCKPEIHREYIMEPCPEDEEQSVAALKAQLTQDGYQIFDYVDPDSGDTVVMQQYYMAFLKAGPNRSQNKAQADSLQKLHLEHLGKMYAEGYADISGPFGDDGEIRGVTIYNVPTLKMADSLANSDPMVQAGRLVIEIHPWWAAKGFPLR</sequence>
<dbReference type="InterPro" id="IPR005545">
    <property type="entry name" value="YCII"/>
</dbReference>